<comment type="caution">
    <text evidence="1">The sequence shown here is derived from an EMBL/GenBank/DDBJ whole genome shotgun (WGS) entry which is preliminary data.</text>
</comment>
<evidence type="ECO:0000313" key="2">
    <source>
        <dbReference type="Proteomes" id="UP000623681"/>
    </source>
</evidence>
<keyword evidence="2" id="KW-1185">Reference proteome</keyword>
<accession>A0A937FI89</accession>
<gene>
    <name evidence="1" type="ORF">JK634_19285</name>
</gene>
<name>A0A937FI89_9CLOT</name>
<organism evidence="1 2">
    <name type="scientific">Clostridium paridis</name>
    <dbReference type="NCBI Taxonomy" id="2803863"/>
    <lineage>
        <taxon>Bacteria</taxon>
        <taxon>Bacillati</taxon>
        <taxon>Bacillota</taxon>
        <taxon>Clostridia</taxon>
        <taxon>Eubacteriales</taxon>
        <taxon>Clostridiaceae</taxon>
        <taxon>Clostridium</taxon>
    </lineage>
</organism>
<dbReference type="AlphaFoldDB" id="A0A937FI89"/>
<proteinExistence type="predicted"/>
<protein>
    <submittedName>
        <fullName evidence="1">Uncharacterized protein</fullName>
    </submittedName>
</protein>
<evidence type="ECO:0000313" key="1">
    <source>
        <dbReference type="EMBL" id="MBL4933934.1"/>
    </source>
</evidence>
<reference evidence="1" key="1">
    <citation type="submission" date="2021-01" db="EMBL/GenBank/DDBJ databases">
        <title>Genome public.</title>
        <authorList>
            <person name="Liu C."/>
            <person name="Sun Q."/>
        </authorList>
    </citation>
    <scope>NUCLEOTIDE SEQUENCE</scope>
    <source>
        <strain evidence="1">YIM B02565</strain>
    </source>
</reference>
<sequence length="48" mass="5590">MKKELLKNKLKEILEELIEVLSEDRVSETKKNFVCGELAVLTELIKED</sequence>
<dbReference type="Proteomes" id="UP000623681">
    <property type="component" value="Unassembled WGS sequence"/>
</dbReference>
<dbReference type="RefSeq" id="WP_202769396.1">
    <property type="nucleotide sequence ID" value="NZ_JAESWA010000029.1"/>
</dbReference>
<dbReference type="EMBL" id="JAESWA010000029">
    <property type="protein sequence ID" value="MBL4933934.1"/>
    <property type="molecule type" value="Genomic_DNA"/>
</dbReference>